<dbReference type="OrthoDB" id="9782445at2"/>
<dbReference type="SUPFAM" id="SSF53335">
    <property type="entry name" value="S-adenosyl-L-methionine-dependent methyltransferases"/>
    <property type="match status" value="1"/>
</dbReference>
<evidence type="ECO:0000256" key="1">
    <source>
        <dbReference type="ARBA" id="ARBA00011900"/>
    </source>
</evidence>
<reference evidence="10 11" key="1">
    <citation type="submission" date="2019-07" db="EMBL/GenBank/DDBJ databases">
        <title>Full genome sequence of Luteimonas sp. Gr-4.</title>
        <authorList>
            <person name="Im W.-T."/>
        </authorList>
    </citation>
    <scope>NUCLEOTIDE SEQUENCE [LARGE SCALE GENOMIC DNA]</scope>
    <source>
        <strain evidence="10 11">Gr-4</strain>
    </source>
</reference>
<comment type="catalytic activity">
    <reaction evidence="4">
        <text>a 2'-deoxyadenosine in DNA + S-adenosyl-L-methionine = an N(6)-methyl-2'-deoxyadenosine in DNA + S-adenosyl-L-homocysteine + H(+)</text>
        <dbReference type="Rhea" id="RHEA:15197"/>
        <dbReference type="Rhea" id="RHEA-COMP:12418"/>
        <dbReference type="Rhea" id="RHEA-COMP:12419"/>
        <dbReference type="ChEBI" id="CHEBI:15378"/>
        <dbReference type="ChEBI" id="CHEBI:57856"/>
        <dbReference type="ChEBI" id="CHEBI:59789"/>
        <dbReference type="ChEBI" id="CHEBI:90615"/>
        <dbReference type="ChEBI" id="CHEBI:90616"/>
        <dbReference type="EC" id="2.1.1.72"/>
    </reaction>
</comment>
<dbReference type="Gene3D" id="3.40.50.150">
    <property type="entry name" value="Vaccinia Virus protein VP39"/>
    <property type="match status" value="1"/>
</dbReference>
<dbReference type="PANTHER" id="PTHR33841">
    <property type="entry name" value="DNA METHYLTRANSFERASE YEEA-RELATED"/>
    <property type="match status" value="1"/>
</dbReference>
<evidence type="ECO:0000256" key="4">
    <source>
        <dbReference type="ARBA" id="ARBA00047942"/>
    </source>
</evidence>
<dbReference type="Pfam" id="PF20464">
    <property type="entry name" value="MmeI_N"/>
    <property type="match status" value="1"/>
</dbReference>
<dbReference type="Pfam" id="PF20473">
    <property type="entry name" value="MmeI_Mtase"/>
    <property type="match status" value="1"/>
</dbReference>
<evidence type="ECO:0000259" key="8">
    <source>
        <dbReference type="Pfam" id="PF20466"/>
    </source>
</evidence>
<feature type="region of interest" description="Disordered" evidence="5">
    <location>
        <begin position="1046"/>
        <end position="1065"/>
    </location>
</feature>
<dbReference type="InterPro" id="IPR002052">
    <property type="entry name" value="DNA_methylase_N6_adenine_CS"/>
</dbReference>
<evidence type="ECO:0000256" key="2">
    <source>
        <dbReference type="ARBA" id="ARBA00022603"/>
    </source>
</evidence>
<evidence type="ECO:0000259" key="6">
    <source>
        <dbReference type="Pfam" id="PF20464"/>
    </source>
</evidence>
<sequence>MARWEGVTASELSTSQSFLIDLCRLLDVEVPHPTPEQDYMFERPITFRHGDGGRSAGRIDLYRRGAFVLESKKVRLGAHTKGFDDALLRARSQAEAYARALPADEGRPPFVVVVDVGQRIELYSEFSRSGGTYVPFPDPRSHRIALADLRRPELRERLRRVWTDPLGLDPSRESARVTRQIADRLATLARSLEQGGFDAEAVAQFLMRCLFTMFAEDVKLLPAHSFRDLLARHGEQPDVAMRMLAQLWRDMDAGGFSAVLAGNVLRFNGKLFKQPDTLPLDAAQIALLLDAARADWKHVEPAIFGTLLERALSPKDRHKLGAHYTPRAYVERLVLPTVIEPLRREWSDAQAAAGTLADEGKADEAIAELKRFHHRLCTVRVLDPACGSGNFLYVTLEHLKRLEGEVLNALDELGDRQTGLALGGERADAAAGETVDPHNLLGIELNPRAAAIAEVVLWIGYLQWHYRTRGDVHPPQPVIRDFRNIENRDAVLAHDGVEFVTDERGVPVTRWDGETMKVSPVTGEQVPDEAARKPVERYRNPRKAAWPEADFVVGNPPFIGSKRMRELLGDGYVDALQEAWPEVPQATDFVMRWWHHAALLARKGAIQRFGFITTNSLRQAYVRRAVEPHLKGEPPLSLVAAIPDHPWVDTADGAAVRIAMTVGEGGRRTGRVGAVVEEHGEASSGSDDLVAAMSTRTGRINADLTVGVDVTQARALRANAELSSVGMKTIGAAFQIDRQSAVGLGLFSIPGLEAHVRPYINGRDLSQTPREIFVIDFYGLEAEEVRARYPAAYQHLLERAKPERDQNRNALFRDRWWVIGHPRQQFRAATEELSRYIATLETSKHRFFSFLPIDKTPDSSLVTIADPRGETLGVLSSVLHVVWALATGGRLGVGNDPRYNKSRCFETFPFPNLNAADKFGGPVGVSLVNADGTTGEVRTFGEYPSDRICKLAEELDAHRKRQQSAHPGLTLTGMYNVLDKLRSGEVLTAKERTIREQGLVSVLRQLHDELDEAVLYAYNWGDLIPLLRVAHGNESPDTLQQFAEAERDLRPTERPLDGGPASTREEAKRAFEEAVLERLVALNAERAAEEARGHIRWLRPEFQNPEVAREKAPEQARFTSDDAGEAAEKIDESSVPLAVKPLPWPKDTVDQVRAVADLLAASPVPLSIDEIATRFTARGPWKKRLPKLVEMLVALGRAQEQEGGYVAG</sequence>
<feature type="domain" description="MmeI-like target recognition" evidence="8">
    <location>
        <begin position="848"/>
        <end position="913"/>
    </location>
</feature>
<dbReference type="PRINTS" id="PR00507">
    <property type="entry name" value="N12N6MTFRASE"/>
</dbReference>
<evidence type="ECO:0000313" key="10">
    <source>
        <dbReference type="EMBL" id="QDW67829.1"/>
    </source>
</evidence>
<dbReference type="REBASE" id="355427">
    <property type="entry name" value="LspGr4ORF3710P"/>
</dbReference>
<feature type="compositionally biased region" description="Basic and acidic residues" evidence="5">
    <location>
        <begin position="1046"/>
        <end position="1056"/>
    </location>
</feature>
<dbReference type="Pfam" id="PF20466">
    <property type="entry name" value="MmeI_TRD"/>
    <property type="match status" value="1"/>
</dbReference>
<protein>
    <recommendedName>
        <fullName evidence="1">site-specific DNA-methyltransferase (adenine-specific)</fullName>
        <ecNumber evidence="1">2.1.1.72</ecNumber>
    </recommendedName>
</protein>
<dbReference type="InterPro" id="IPR046816">
    <property type="entry name" value="MmeI_Mtase"/>
</dbReference>
<dbReference type="GO" id="GO:0003676">
    <property type="term" value="F:nucleic acid binding"/>
    <property type="evidence" value="ECO:0007669"/>
    <property type="project" value="InterPro"/>
</dbReference>
<dbReference type="InterPro" id="IPR029063">
    <property type="entry name" value="SAM-dependent_MTases_sf"/>
</dbReference>
<dbReference type="InterPro" id="IPR046819">
    <property type="entry name" value="MmeI_hel"/>
</dbReference>
<evidence type="ECO:0000256" key="3">
    <source>
        <dbReference type="ARBA" id="ARBA00022679"/>
    </source>
</evidence>
<accession>A0A518N7D5</accession>
<organism evidence="10 11">
    <name type="scientific">Luteimonas granuli</name>
    <dbReference type="NCBI Taxonomy" id="1176533"/>
    <lineage>
        <taxon>Bacteria</taxon>
        <taxon>Pseudomonadati</taxon>
        <taxon>Pseudomonadota</taxon>
        <taxon>Gammaproteobacteria</taxon>
        <taxon>Lysobacterales</taxon>
        <taxon>Lysobacteraceae</taxon>
        <taxon>Luteimonas</taxon>
    </lineage>
</organism>
<evidence type="ECO:0000313" key="11">
    <source>
        <dbReference type="Proteomes" id="UP000316584"/>
    </source>
</evidence>
<dbReference type="PANTHER" id="PTHR33841:SF1">
    <property type="entry name" value="DNA METHYLTRANSFERASE A"/>
    <property type="match status" value="1"/>
</dbReference>
<gene>
    <name evidence="10" type="ORF">FPZ22_03710</name>
</gene>
<dbReference type="Pfam" id="PF20465">
    <property type="entry name" value="MmeI_hel"/>
    <property type="match status" value="1"/>
</dbReference>
<dbReference type="GO" id="GO:0032259">
    <property type="term" value="P:methylation"/>
    <property type="evidence" value="ECO:0007669"/>
    <property type="project" value="UniProtKB-KW"/>
</dbReference>
<dbReference type="InterPro" id="IPR050953">
    <property type="entry name" value="N4_N6_ade-DNA_methylase"/>
</dbReference>
<keyword evidence="3 10" id="KW-0808">Transferase</keyword>
<dbReference type="KEGG" id="lug:FPZ22_03710"/>
<name>A0A518N7D5_9GAMM</name>
<dbReference type="EMBL" id="CP042218">
    <property type="protein sequence ID" value="QDW67829.1"/>
    <property type="molecule type" value="Genomic_DNA"/>
</dbReference>
<dbReference type="InterPro" id="IPR046817">
    <property type="entry name" value="MmeI_N"/>
</dbReference>
<evidence type="ECO:0000259" key="9">
    <source>
        <dbReference type="Pfam" id="PF20473"/>
    </source>
</evidence>
<dbReference type="GO" id="GO:0009007">
    <property type="term" value="F:site-specific DNA-methyltransferase (adenine-specific) activity"/>
    <property type="evidence" value="ECO:0007669"/>
    <property type="project" value="UniProtKB-EC"/>
</dbReference>
<keyword evidence="11" id="KW-1185">Reference proteome</keyword>
<proteinExistence type="predicted"/>
<feature type="domain" description="MmeI-like N-terminal" evidence="6">
    <location>
        <begin position="3"/>
        <end position="194"/>
    </location>
</feature>
<dbReference type="AlphaFoldDB" id="A0A518N7D5"/>
<feature type="domain" description="MmeI-like DNA-methyltransferase" evidence="9">
    <location>
        <begin position="362"/>
        <end position="662"/>
    </location>
</feature>
<keyword evidence="2 10" id="KW-0489">Methyltransferase</keyword>
<dbReference type="EC" id="2.1.1.72" evidence="1"/>
<evidence type="ECO:0000256" key="5">
    <source>
        <dbReference type="SAM" id="MobiDB-lite"/>
    </source>
</evidence>
<dbReference type="InterPro" id="IPR046820">
    <property type="entry name" value="MmeI_TRD"/>
</dbReference>
<evidence type="ECO:0000259" key="7">
    <source>
        <dbReference type="Pfam" id="PF20465"/>
    </source>
</evidence>
<dbReference type="PROSITE" id="PS00092">
    <property type="entry name" value="N6_MTASE"/>
    <property type="match status" value="1"/>
</dbReference>
<feature type="domain" description="MmeI-like helicase spacer" evidence="7">
    <location>
        <begin position="201"/>
        <end position="272"/>
    </location>
</feature>
<dbReference type="Proteomes" id="UP000316584">
    <property type="component" value="Chromosome"/>
</dbReference>